<protein>
    <submittedName>
        <fullName evidence="1">Uncharacterized protein</fullName>
    </submittedName>
</protein>
<dbReference type="InterPro" id="IPR010184">
    <property type="entry name" value="CRISPR-assoc_prot_MJ0385"/>
</dbReference>
<name>A0AAT9GV50_9CREN</name>
<dbReference type="RefSeq" id="WP_369610183.1">
    <property type="nucleotide sequence ID" value="NZ_AP031322.1"/>
</dbReference>
<gene>
    <name evidence="1" type="ORF">SJAV_26420</name>
</gene>
<proteinExistence type="predicted"/>
<sequence length="383" mass="43950">MNCIITPGHGIITDSLIMHGIIKVYGNKISRVIRVGEKFVICGDFNTPNTSFIELMKEELELAINKTDDKTEINKDIVSSSEYLSKIRDANINKSVLPIWFNSFLDSINVLEEKKEDLSKIYDFKHKEENKEGRKSTKNKRRSTKNKTVYLPLGYIYGKYWVNNKKVEDVSYQVCNHCFAFSNIGLQSGVILINTIVKKENTTDETKTFISLIPDSEISGTDALLLQRFTEGKTITIYDTEMTIPASLLYSLSIGETLYSFNTNISVLVWRLKLSNQFQRALQPLILNINTILDKIALIKATYPYFTKLLEYFISNKDESNKDGMVIMTELARYLIYSTEDVYKVIRDISMFVSKNNLDVGSVKDLAEVLLSFQYSKEFYRGQ</sequence>
<dbReference type="AlphaFoldDB" id="A0AAT9GV50"/>
<evidence type="ECO:0000313" key="1">
    <source>
        <dbReference type="EMBL" id="BFH74698.1"/>
    </source>
</evidence>
<dbReference type="KEGG" id="sjv:SJAV_26420"/>
<dbReference type="GeneID" id="92355597"/>
<dbReference type="EMBL" id="AP031322">
    <property type="protein sequence ID" value="BFH74698.1"/>
    <property type="molecule type" value="Genomic_DNA"/>
</dbReference>
<accession>A0AAT9GV50</accession>
<reference evidence="1" key="1">
    <citation type="submission" date="2024-03" db="EMBL/GenBank/DDBJ databases">
        <title>Complete genome sequence of Sulfurisphaera javensis strain KD-1.</title>
        <authorList>
            <person name="Sakai H."/>
            <person name="Nur N."/>
            <person name="Suwanto A."/>
            <person name="Kurosawa N."/>
        </authorList>
    </citation>
    <scope>NUCLEOTIDE SEQUENCE</scope>
    <source>
        <strain evidence="1">KD-1</strain>
    </source>
</reference>
<organism evidence="1">
    <name type="scientific">Sulfurisphaera javensis</name>
    <dbReference type="NCBI Taxonomy" id="2049879"/>
    <lineage>
        <taxon>Archaea</taxon>
        <taxon>Thermoproteota</taxon>
        <taxon>Thermoprotei</taxon>
        <taxon>Sulfolobales</taxon>
        <taxon>Sulfolobaceae</taxon>
        <taxon>Sulfurisphaera</taxon>
    </lineage>
</organism>
<dbReference type="Pfam" id="PF09703">
    <property type="entry name" value="Cas_Csa4"/>
    <property type="match status" value="1"/>
</dbReference>